<dbReference type="InterPro" id="IPR003593">
    <property type="entry name" value="AAA+_ATPase"/>
</dbReference>
<comment type="subcellular location">
    <subcellularLocation>
        <location evidence="1">Cell membrane</location>
        <topology evidence="1">Multi-pass membrane protein</topology>
    </subcellularLocation>
</comment>
<evidence type="ECO:0000259" key="8">
    <source>
        <dbReference type="PROSITE" id="PS50893"/>
    </source>
</evidence>
<feature type="transmembrane region" description="Helical" evidence="7">
    <location>
        <begin position="247"/>
        <end position="266"/>
    </location>
</feature>
<evidence type="ECO:0000313" key="11">
    <source>
        <dbReference type="Proteomes" id="UP001564626"/>
    </source>
</evidence>
<evidence type="ECO:0000256" key="4">
    <source>
        <dbReference type="ARBA" id="ARBA00022840"/>
    </source>
</evidence>
<evidence type="ECO:0000256" key="3">
    <source>
        <dbReference type="ARBA" id="ARBA00022741"/>
    </source>
</evidence>
<protein>
    <submittedName>
        <fullName evidence="10">ABC transporter ATP-binding protein</fullName>
    </submittedName>
</protein>
<dbReference type="InterPro" id="IPR003439">
    <property type="entry name" value="ABC_transporter-like_ATP-bd"/>
</dbReference>
<dbReference type="Gene3D" id="1.20.1560.10">
    <property type="entry name" value="ABC transporter type 1, transmembrane domain"/>
    <property type="match status" value="1"/>
</dbReference>
<proteinExistence type="predicted"/>
<keyword evidence="3" id="KW-0547">Nucleotide-binding</keyword>
<dbReference type="InterPro" id="IPR039421">
    <property type="entry name" value="Type_1_exporter"/>
</dbReference>
<evidence type="ECO:0000256" key="2">
    <source>
        <dbReference type="ARBA" id="ARBA00022692"/>
    </source>
</evidence>
<gene>
    <name evidence="10" type="ORF">AB8O55_10240</name>
</gene>
<feature type="domain" description="ABC transmembrane type-1" evidence="9">
    <location>
        <begin position="25"/>
        <end position="301"/>
    </location>
</feature>
<dbReference type="PROSITE" id="PS50893">
    <property type="entry name" value="ABC_TRANSPORTER_2"/>
    <property type="match status" value="1"/>
</dbReference>
<dbReference type="SMART" id="SM00382">
    <property type="entry name" value="AAA"/>
    <property type="match status" value="1"/>
</dbReference>
<feature type="transmembrane region" description="Helical" evidence="7">
    <location>
        <begin position="156"/>
        <end position="173"/>
    </location>
</feature>
<keyword evidence="4 10" id="KW-0067">ATP-binding</keyword>
<dbReference type="Proteomes" id="UP001564626">
    <property type="component" value="Unassembled WGS sequence"/>
</dbReference>
<feature type="transmembrane region" description="Helical" evidence="7">
    <location>
        <begin position="62"/>
        <end position="84"/>
    </location>
</feature>
<comment type="caution">
    <text evidence="10">The sequence shown here is derived from an EMBL/GenBank/DDBJ whole genome shotgun (WGS) entry which is preliminary data.</text>
</comment>
<dbReference type="PROSITE" id="PS00211">
    <property type="entry name" value="ABC_TRANSPORTER_1"/>
    <property type="match status" value="1"/>
</dbReference>
<feature type="transmembrane region" description="Helical" evidence="7">
    <location>
        <begin position="130"/>
        <end position="150"/>
    </location>
</feature>
<dbReference type="InterPro" id="IPR036640">
    <property type="entry name" value="ABC1_TM_sf"/>
</dbReference>
<dbReference type="EMBL" id="JBGEHV010000014">
    <property type="protein sequence ID" value="MEY8039775.1"/>
    <property type="molecule type" value="Genomic_DNA"/>
</dbReference>
<dbReference type="InterPro" id="IPR017871">
    <property type="entry name" value="ABC_transporter-like_CS"/>
</dbReference>
<keyword evidence="6 7" id="KW-0472">Membrane</keyword>
<dbReference type="RefSeq" id="WP_345364956.1">
    <property type="nucleotide sequence ID" value="NZ_BAABII010000012.1"/>
</dbReference>
<evidence type="ECO:0000256" key="5">
    <source>
        <dbReference type="ARBA" id="ARBA00022989"/>
    </source>
</evidence>
<dbReference type="InterPro" id="IPR027417">
    <property type="entry name" value="P-loop_NTPase"/>
</dbReference>
<dbReference type="Pfam" id="PF00005">
    <property type="entry name" value="ABC_tran"/>
    <property type="match status" value="1"/>
</dbReference>
<evidence type="ECO:0000313" key="10">
    <source>
        <dbReference type="EMBL" id="MEY8039775.1"/>
    </source>
</evidence>
<sequence length="553" mass="56346">MQQERASDDKSVLRTALRWGRGTALLLVLTALLATAAGLLLPAALADALDAVVSGAATGPALPLLAAVLGTGVLAEVVAVVLTARLTAGTTARLRADLAAHLVRLRTAREFADGDAVSRLTGDCTGAGQITALAVELGTAAILGAGSVIALALLDWRIAAVFLCSVPLALLLVRSHLRRTGSDVLGYQEAAGDLGARLLDAAAGLRTIAAAGVIEQETARVLRPLPRLAATGAGMWRTQARMTWRSGLLLPLVQIAVLATAGIAVLEGSLRVGDVLAASGYAALGLGLVRQAPLFTALARARSCAERIAAVLAAEPEPDGARPLPPGPGTVELRGAGSGDRLSDVDLVVPGGTAVAVVGSSGAGKSALAEVLGGLRRPDTGSVRLDGVELSELDPGALRAAVGHAFERPALLGPTIGAAVGRGTTASAERIEDACRAARIHDLIARLPLGYDTPLERTPLSGGEAQRVGLARALVRAPRLLVLDDATAGLDAVTERQVEAALDAAGCTRVVVTHRVGTARRADAVVWLAAGRVRGTAPHEVLWADPDYRAVFA</sequence>
<evidence type="ECO:0000256" key="1">
    <source>
        <dbReference type="ARBA" id="ARBA00004651"/>
    </source>
</evidence>
<dbReference type="GO" id="GO:0005524">
    <property type="term" value="F:ATP binding"/>
    <property type="evidence" value="ECO:0007669"/>
    <property type="project" value="UniProtKB-KW"/>
</dbReference>
<organism evidence="10 11">
    <name type="scientific">Saccharopolyspora cebuensis</name>
    <dbReference type="NCBI Taxonomy" id="418759"/>
    <lineage>
        <taxon>Bacteria</taxon>
        <taxon>Bacillati</taxon>
        <taxon>Actinomycetota</taxon>
        <taxon>Actinomycetes</taxon>
        <taxon>Pseudonocardiales</taxon>
        <taxon>Pseudonocardiaceae</taxon>
        <taxon>Saccharopolyspora</taxon>
    </lineage>
</organism>
<dbReference type="SUPFAM" id="SSF90123">
    <property type="entry name" value="ABC transporter transmembrane region"/>
    <property type="match status" value="1"/>
</dbReference>
<evidence type="ECO:0000256" key="6">
    <source>
        <dbReference type="ARBA" id="ARBA00023136"/>
    </source>
</evidence>
<dbReference type="PROSITE" id="PS50929">
    <property type="entry name" value="ABC_TM1F"/>
    <property type="match status" value="1"/>
</dbReference>
<feature type="domain" description="ABC transporter" evidence="8">
    <location>
        <begin position="306"/>
        <end position="553"/>
    </location>
</feature>
<reference evidence="10 11" key="1">
    <citation type="submission" date="2024-08" db="EMBL/GenBank/DDBJ databases">
        <title>Genome mining of Saccharopolyspora cebuensis PGLac3 from Nigerian medicinal plant.</title>
        <authorList>
            <person name="Ezeobiora C.E."/>
            <person name="Igbokwe N.H."/>
            <person name="Amin D.H."/>
            <person name="Mendie U.E."/>
        </authorList>
    </citation>
    <scope>NUCLEOTIDE SEQUENCE [LARGE SCALE GENOMIC DNA]</scope>
    <source>
        <strain evidence="10 11">PGLac3</strain>
    </source>
</reference>
<accession>A0ABV4CFB2</accession>
<evidence type="ECO:0000256" key="7">
    <source>
        <dbReference type="SAM" id="Phobius"/>
    </source>
</evidence>
<dbReference type="CDD" id="cd07346">
    <property type="entry name" value="ABC_6TM_exporters"/>
    <property type="match status" value="1"/>
</dbReference>
<dbReference type="Pfam" id="PF00664">
    <property type="entry name" value="ABC_membrane"/>
    <property type="match status" value="1"/>
</dbReference>
<dbReference type="PANTHER" id="PTHR24221">
    <property type="entry name" value="ATP-BINDING CASSETTE SUB-FAMILY B"/>
    <property type="match status" value="1"/>
</dbReference>
<keyword evidence="2 7" id="KW-0812">Transmembrane</keyword>
<evidence type="ECO:0000259" key="9">
    <source>
        <dbReference type="PROSITE" id="PS50929"/>
    </source>
</evidence>
<name>A0ABV4CFB2_9PSEU</name>
<dbReference type="PANTHER" id="PTHR24221:SF654">
    <property type="entry name" value="ATP-BINDING CASSETTE SUB-FAMILY B MEMBER 6"/>
    <property type="match status" value="1"/>
</dbReference>
<dbReference type="Gene3D" id="3.40.50.300">
    <property type="entry name" value="P-loop containing nucleotide triphosphate hydrolases"/>
    <property type="match status" value="1"/>
</dbReference>
<dbReference type="SUPFAM" id="SSF52540">
    <property type="entry name" value="P-loop containing nucleoside triphosphate hydrolases"/>
    <property type="match status" value="1"/>
</dbReference>
<dbReference type="InterPro" id="IPR011527">
    <property type="entry name" value="ABC1_TM_dom"/>
</dbReference>
<keyword evidence="5 7" id="KW-1133">Transmembrane helix</keyword>
<keyword evidence="11" id="KW-1185">Reference proteome</keyword>